<name>A0AAE1J6R0_9FABA</name>
<dbReference type="Gene3D" id="3.30.730.10">
    <property type="entry name" value="AP2/ERF domain"/>
    <property type="match status" value="1"/>
</dbReference>
<sequence length="230" mass="26141">MDPYSEELIKTLQAWNSVSSSSSVNTSPIRLNQLKQSQIHEIQSQIIHKHRNTTHHVHRHVASSSSSPSLQCCKPTKLYRGVRQRHWGKWVAEIRLPKNRTRLWLGTFHTAEQAALAYDYAAYKLRGDFARLNFPHLRHRGVHVIGEFGDYMPLHSSVNAKLQALCESLADNSQKQGNAENTTLSNLASSSLSSDELEITYWDFSDSKVDETEVVGLEKYPSIEIDWSAI</sequence>
<evidence type="ECO:0000256" key="8">
    <source>
        <dbReference type="ARBA" id="ARBA00024343"/>
    </source>
</evidence>
<dbReference type="GO" id="GO:0000976">
    <property type="term" value="F:transcription cis-regulatory region binding"/>
    <property type="evidence" value="ECO:0007669"/>
    <property type="project" value="UniProtKB-ARBA"/>
</dbReference>
<dbReference type="GO" id="GO:0005634">
    <property type="term" value="C:nucleus"/>
    <property type="evidence" value="ECO:0007669"/>
    <property type="project" value="UniProtKB-SubCell"/>
</dbReference>
<dbReference type="AlphaFoldDB" id="A0AAE1J6R0"/>
<comment type="caution">
    <text evidence="10">The sequence shown here is derived from an EMBL/GenBank/DDBJ whole genome shotgun (WGS) entry which is preliminary data.</text>
</comment>
<protein>
    <recommendedName>
        <fullName evidence="9">AP2/ERF domain-containing protein</fullName>
    </recommendedName>
</protein>
<proteinExistence type="inferred from homology"/>
<dbReference type="InterPro" id="IPR001471">
    <property type="entry name" value="AP2/ERF_dom"/>
</dbReference>
<organism evidence="10 11">
    <name type="scientific">Acacia crassicarpa</name>
    <name type="common">northern wattle</name>
    <dbReference type="NCBI Taxonomy" id="499986"/>
    <lineage>
        <taxon>Eukaryota</taxon>
        <taxon>Viridiplantae</taxon>
        <taxon>Streptophyta</taxon>
        <taxon>Embryophyta</taxon>
        <taxon>Tracheophyta</taxon>
        <taxon>Spermatophyta</taxon>
        <taxon>Magnoliopsida</taxon>
        <taxon>eudicotyledons</taxon>
        <taxon>Gunneridae</taxon>
        <taxon>Pentapetalae</taxon>
        <taxon>rosids</taxon>
        <taxon>fabids</taxon>
        <taxon>Fabales</taxon>
        <taxon>Fabaceae</taxon>
        <taxon>Caesalpinioideae</taxon>
        <taxon>mimosoid clade</taxon>
        <taxon>Acacieae</taxon>
        <taxon>Acacia</taxon>
    </lineage>
</organism>
<evidence type="ECO:0000256" key="4">
    <source>
        <dbReference type="ARBA" id="ARBA00023125"/>
    </source>
</evidence>
<keyword evidence="7" id="KW-0539">Nucleus</keyword>
<evidence type="ECO:0000256" key="1">
    <source>
        <dbReference type="ARBA" id="ARBA00004123"/>
    </source>
</evidence>
<keyword evidence="6" id="KW-0804">Transcription</keyword>
<keyword evidence="3" id="KW-0805">Transcription regulation</keyword>
<gene>
    <name evidence="10" type="ORF">QN277_026016</name>
</gene>
<dbReference type="EMBL" id="JAWXYG010000008">
    <property type="protein sequence ID" value="KAK4264897.1"/>
    <property type="molecule type" value="Genomic_DNA"/>
</dbReference>
<keyword evidence="11" id="KW-1185">Reference proteome</keyword>
<dbReference type="SMART" id="SM00380">
    <property type="entry name" value="AP2"/>
    <property type="match status" value="1"/>
</dbReference>
<evidence type="ECO:0000256" key="2">
    <source>
        <dbReference type="ARBA" id="ARBA00022745"/>
    </source>
</evidence>
<dbReference type="InterPro" id="IPR051758">
    <property type="entry name" value="ERF/AP2-like"/>
</dbReference>
<comment type="similarity">
    <text evidence="8">Belongs to the AP2/ERF transcription factor family. ERF subfamily.</text>
</comment>
<feature type="domain" description="AP2/ERF" evidence="9">
    <location>
        <begin position="78"/>
        <end position="135"/>
    </location>
</feature>
<dbReference type="CDD" id="cd00018">
    <property type="entry name" value="AP2"/>
    <property type="match status" value="1"/>
</dbReference>
<dbReference type="PROSITE" id="PS51032">
    <property type="entry name" value="AP2_ERF"/>
    <property type="match status" value="1"/>
</dbReference>
<evidence type="ECO:0000256" key="6">
    <source>
        <dbReference type="ARBA" id="ARBA00023163"/>
    </source>
</evidence>
<evidence type="ECO:0000313" key="10">
    <source>
        <dbReference type="EMBL" id="KAK4264897.1"/>
    </source>
</evidence>
<evidence type="ECO:0000313" key="11">
    <source>
        <dbReference type="Proteomes" id="UP001293593"/>
    </source>
</evidence>
<keyword evidence="4" id="KW-0238">DNA-binding</keyword>
<dbReference type="Pfam" id="PF00847">
    <property type="entry name" value="AP2"/>
    <property type="match status" value="1"/>
</dbReference>
<dbReference type="PANTHER" id="PTHR31657">
    <property type="entry name" value="ETHYLENE-RESPONSIVE TRANSCRIPTION FACTOR ERF061"/>
    <property type="match status" value="1"/>
</dbReference>
<dbReference type="SUPFAM" id="SSF54171">
    <property type="entry name" value="DNA-binding domain"/>
    <property type="match status" value="1"/>
</dbReference>
<dbReference type="PANTHER" id="PTHR31657:SF78">
    <property type="entry name" value="ETHYLENE-RESPONSIVE TRANSCRIPTION FACTOR ERF060"/>
    <property type="match status" value="1"/>
</dbReference>
<evidence type="ECO:0000256" key="3">
    <source>
        <dbReference type="ARBA" id="ARBA00023015"/>
    </source>
</evidence>
<dbReference type="Proteomes" id="UP001293593">
    <property type="component" value="Unassembled WGS sequence"/>
</dbReference>
<reference evidence="10" key="1">
    <citation type="submission" date="2023-10" db="EMBL/GenBank/DDBJ databases">
        <title>Chromosome-level genome of the transformable northern wattle, Acacia crassicarpa.</title>
        <authorList>
            <person name="Massaro I."/>
            <person name="Sinha N.R."/>
            <person name="Poethig S."/>
            <person name="Leichty A.R."/>
        </authorList>
    </citation>
    <scope>NUCLEOTIDE SEQUENCE</scope>
    <source>
        <strain evidence="10">Acra3RX</strain>
        <tissue evidence="10">Leaf</tissue>
    </source>
</reference>
<dbReference type="PRINTS" id="PR00367">
    <property type="entry name" value="ETHRSPELEMNT"/>
</dbReference>
<dbReference type="InterPro" id="IPR036955">
    <property type="entry name" value="AP2/ERF_dom_sf"/>
</dbReference>
<evidence type="ECO:0000256" key="5">
    <source>
        <dbReference type="ARBA" id="ARBA00023159"/>
    </source>
</evidence>
<evidence type="ECO:0000259" key="9">
    <source>
        <dbReference type="PROSITE" id="PS51032"/>
    </source>
</evidence>
<comment type="subcellular location">
    <subcellularLocation>
        <location evidence="1">Nucleus</location>
    </subcellularLocation>
</comment>
<dbReference type="InterPro" id="IPR016177">
    <property type="entry name" value="DNA-bd_dom_sf"/>
</dbReference>
<accession>A0AAE1J6R0</accession>
<dbReference type="GO" id="GO:0009873">
    <property type="term" value="P:ethylene-activated signaling pathway"/>
    <property type="evidence" value="ECO:0007669"/>
    <property type="project" value="UniProtKB-KW"/>
</dbReference>
<dbReference type="FunFam" id="3.30.730.10:FF:000001">
    <property type="entry name" value="Ethylene-responsive transcription factor 2"/>
    <property type="match status" value="1"/>
</dbReference>
<dbReference type="PIRSF" id="PIRSF038123">
    <property type="entry name" value="PTI6"/>
    <property type="match status" value="1"/>
</dbReference>
<keyword evidence="2" id="KW-0936">Ethylene signaling pathway</keyword>
<dbReference type="GO" id="GO:0003700">
    <property type="term" value="F:DNA-binding transcription factor activity"/>
    <property type="evidence" value="ECO:0007669"/>
    <property type="project" value="InterPro"/>
</dbReference>
<keyword evidence="5" id="KW-0010">Activator</keyword>
<evidence type="ECO:0000256" key="7">
    <source>
        <dbReference type="ARBA" id="ARBA00023242"/>
    </source>
</evidence>